<dbReference type="PANTHER" id="PTHR47474:SF1">
    <property type="entry name" value="TYROSINE-PROTEIN PHOSPHATASE RLPH2"/>
    <property type="match status" value="1"/>
</dbReference>
<dbReference type="PANTHER" id="PTHR47474">
    <property type="entry name" value="TYROSINE-PROTEIN PHOSPHATASE RLPH2"/>
    <property type="match status" value="1"/>
</dbReference>
<dbReference type="Pfam" id="PF00149">
    <property type="entry name" value="Metallophos"/>
    <property type="match status" value="1"/>
</dbReference>
<keyword evidence="3" id="KW-1185">Reference proteome</keyword>
<proteinExistence type="predicted"/>
<reference evidence="2 3" key="1">
    <citation type="submission" date="2019-02" db="EMBL/GenBank/DDBJ databases">
        <title>Deep-cultivation of Planctomycetes and their phenomic and genomic characterization uncovers novel biology.</title>
        <authorList>
            <person name="Wiegand S."/>
            <person name="Jogler M."/>
            <person name="Boedeker C."/>
            <person name="Pinto D."/>
            <person name="Vollmers J."/>
            <person name="Rivas-Marin E."/>
            <person name="Kohn T."/>
            <person name="Peeters S.H."/>
            <person name="Heuer A."/>
            <person name="Rast P."/>
            <person name="Oberbeckmann S."/>
            <person name="Bunk B."/>
            <person name="Jeske O."/>
            <person name="Meyerdierks A."/>
            <person name="Storesund J.E."/>
            <person name="Kallscheuer N."/>
            <person name="Luecker S."/>
            <person name="Lage O.M."/>
            <person name="Pohl T."/>
            <person name="Merkel B.J."/>
            <person name="Hornburger P."/>
            <person name="Mueller R.-W."/>
            <person name="Bruemmer F."/>
            <person name="Labrenz M."/>
            <person name="Spormann A.M."/>
            <person name="Op Den Camp H."/>
            <person name="Overmann J."/>
            <person name="Amann R."/>
            <person name="Jetten M.S.M."/>
            <person name="Mascher T."/>
            <person name="Medema M.H."/>
            <person name="Devos D.P."/>
            <person name="Kaster A.-K."/>
            <person name="Ovreas L."/>
            <person name="Rohde M."/>
            <person name="Galperin M.Y."/>
            <person name="Jogler C."/>
        </authorList>
    </citation>
    <scope>NUCLEOTIDE SEQUENCE [LARGE SCALE GENOMIC DNA]</scope>
    <source>
        <strain evidence="2 3">KOR42</strain>
    </source>
</reference>
<dbReference type="EMBL" id="SIHI01000001">
    <property type="protein sequence ID" value="TWT58377.1"/>
    <property type="molecule type" value="Genomic_DNA"/>
</dbReference>
<sequence length="263" mass="29471">MVFPRKIDGPVAVIGDIHGQVDKLIRVIEQLREMPDYQDRWIVFIGDLVDRGPDPCGAIELFIDLIRDHPKTTIVSGNHELAMAGSLGLFEEAEANEWGNRWIDHYGSEQTFASYGVSPGNLPELRLVAPETHLQVLMHANWIVEHPDYLFVHSGLDPEEGLQSQLQTLRSRDFQLRRPEWLCSKTLPFHSPPSECLQIVVSGHAHVSQVIFAKKRILLDTTGGREGSLSCVLLPENQVINSDDFLALPPLYSPESEIAEVAL</sequence>
<organism evidence="2 3">
    <name type="scientific">Thalassoglobus neptunius</name>
    <dbReference type="NCBI Taxonomy" id="1938619"/>
    <lineage>
        <taxon>Bacteria</taxon>
        <taxon>Pseudomonadati</taxon>
        <taxon>Planctomycetota</taxon>
        <taxon>Planctomycetia</taxon>
        <taxon>Planctomycetales</taxon>
        <taxon>Planctomycetaceae</taxon>
        <taxon>Thalassoglobus</taxon>
    </lineage>
</organism>
<comment type="caution">
    <text evidence="2">The sequence shown here is derived from an EMBL/GenBank/DDBJ whole genome shotgun (WGS) entry which is preliminary data.</text>
</comment>
<dbReference type="PRINTS" id="PR00114">
    <property type="entry name" value="STPHPHTASE"/>
</dbReference>
<dbReference type="EC" id="3.1.3.16" evidence="2"/>
<dbReference type="SUPFAM" id="SSF56300">
    <property type="entry name" value="Metallo-dependent phosphatases"/>
    <property type="match status" value="1"/>
</dbReference>
<keyword evidence="2" id="KW-0378">Hydrolase</keyword>
<dbReference type="RefSeq" id="WP_146508719.1">
    <property type="nucleotide sequence ID" value="NZ_SIHI01000001.1"/>
</dbReference>
<gene>
    <name evidence="2" type="primary">pphB</name>
    <name evidence="2" type="ORF">KOR42_17510</name>
</gene>
<dbReference type="OrthoDB" id="9779903at2"/>
<name>A0A5C5X5J3_9PLAN</name>
<accession>A0A5C5X5J3</accession>
<evidence type="ECO:0000313" key="3">
    <source>
        <dbReference type="Proteomes" id="UP000317243"/>
    </source>
</evidence>
<dbReference type="Proteomes" id="UP000317243">
    <property type="component" value="Unassembled WGS sequence"/>
</dbReference>
<dbReference type="InterPro" id="IPR029052">
    <property type="entry name" value="Metallo-depent_PP-like"/>
</dbReference>
<feature type="domain" description="Calcineurin-like phosphoesterase" evidence="1">
    <location>
        <begin position="10"/>
        <end position="207"/>
    </location>
</feature>
<dbReference type="Gene3D" id="3.60.21.10">
    <property type="match status" value="1"/>
</dbReference>
<dbReference type="InterPro" id="IPR006186">
    <property type="entry name" value="Ser/Thr-sp_prot-phosphatase"/>
</dbReference>
<protein>
    <submittedName>
        <fullName evidence="2">Serine/threonine-protein phosphatase 2</fullName>
        <ecNumber evidence="2">3.1.3.16</ecNumber>
    </submittedName>
</protein>
<dbReference type="GO" id="GO:0004722">
    <property type="term" value="F:protein serine/threonine phosphatase activity"/>
    <property type="evidence" value="ECO:0007669"/>
    <property type="project" value="UniProtKB-EC"/>
</dbReference>
<evidence type="ECO:0000313" key="2">
    <source>
        <dbReference type="EMBL" id="TWT58377.1"/>
    </source>
</evidence>
<dbReference type="InterPro" id="IPR004843">
    <property type="entry name" value="Calcineurin-like_PHP"/>
</dbReference>
<evidence type="ECO:0000259" key="1">
    <source>
        <dbReference type="Pfam" id="PF00149"/>
    </source>
</evidence>
<dbReference type="AlphaFoldDB" id="A0A5C5X5J3"/>